<dbReference type="InterPro" id="IPR006913">
    <property type="entry name" value="CENP-V/GFA"/>
</dbReference>
<feature type="domain" description="CENP-V/GFA" evidence="5">
    <location>
        <begin position="2"/>
        <end position="116"/>
    </location>
</feature>
<proteinExistence type="inferred from homology"/>
<evidence type="ECO:0000256" key="3">
    <source>
        <dbReference type="ARBA" id="ARBA00022833"/>
    </source>
</evidence>
<dbReference type="PANTHER" id="PTHR33337">
    <property type="entry name" value="GFA DOMAIN-CONTAINING PROTEIN"/>
    <property type="match status" value="1"/>
</dbReference>
<keyword evidence="4" id="KW-0456">Lyase</keyword>
<dbReference type="GO" id="GO:0046872">
    <property type="term" value="F:metal ion binding"/>
    <property type="evidence" value="ECO:0007669"/>
    <property type="project" value="UniProtKB-KW"/>
</dbReference>
<dbReference type="PANTHER" id="PTHR33337:SF40">
    <property type="entry name" value="CENP-V_GFA DOMAIN-CONTAINING PROTEIN-RELATED"/>
    <property type="match status" value="1"/>
</dbReference>
<evidence type="ECO:0000313" key="6">
    <source>
        <dbReference type="EMBL" id="RJG53506.1"/>
    </source>
</evidence>
<name>A0A418YQ07_9SPHN</name>
<dbReference type="PROSITE" id="PS51891">
    <property type="entry name" value="CENP_V_GFA"/>
    <property type="match status" value="1"/>
</dbReference>
<dbReference type="InterPro" id="IPR011057">
    <property type="entry name" value="Mss4-like_sf"/>
</dbReference>
<dbReference type="Pfam" id="PF04828">
    <property type="entry name" value="GFA"/>
    <property type="match status" value="1"/>
</dbReference>
<evidence type="ECO:0000256" key="4">
    <source>
        <dbReference type="ARBA" id="ARBA00023239"/>
    </source>
</evidence>
<keyword evidence="3" id="KW-0862">Zinc</keyword>
<dbReference type="Gene3D" id="3.90.1590.10">
    <property type="entry name" value="glutathione-dependent formaldehyde- activating enzyme (gfa)"/>
    <property type="match status" value="1"/>
</dbReference>
<comment type="similarity">
    <text evidence="1">Belongs to the Gfa family.</text>
</comment>
<keyword evidence="2" id="KW-0479">Metal-binding</keyword>
<accession>A0A418YQ07</accession>
<organism evidence="6 7">
    <name type="scientific">Sphingobium terrigena</name>
    <dbReference type="NCBI Taxonomy" id="2304063"/>
    <lineage>
        <taxon>Bacteria</taxon>
        <taxon>Pseudomonadati</taxon>
        <taxon>Pseudomonadota</taxon>
        <taxon>Alphaproteobacteria</taxon>
        <taxon>Sphingomonadales</taxon>
        <taxon>Sphingomonadaceae</taxon>
        <taxon>Sphingobium</taxon>
    </lineage>
</organism>
<reference evidence="6 7" key="1">
    <citation type="submission" date="2018-08" db="EMBL/GenBank/DDBJ databases">
        <title>Sphingobium sp. EO9.</title>
        <authorList>
            <person name="Park Y."/>
            <person name="Kim K.H."/>
            <person name="Jeon C.O."/>
        </authorList>
    </citation>
    <scope>NUCLEOTIDE SEQUENCE [LARGE SCALE GENOMIC DNA]</scope>
    <source>
        <strain evidence="6 7">EO9</strain>
    </source>
</reference>
<evidence type="ECO:0000256" key="2">
    <source>
        <dbReference type="ARBA" id="ARBA00022723"/>
    </source>
</evidence>
<evidence type="ECO:0000256" key="1">
    <source>
        <dbReference type="ARBA" id="ARBA00005495"/>
    </source>
</evidence>
<dbReference type="EMBL" id="QVRA01000015">
    <property type="protein sequence ID" value="RJG53506.1"/>
    <property type="molecule type" value="Genomic_DNA"/>
</dbReference>
<protein>
    <submittedName>
        <fullName evidence="6">GFA family protein</fullName>
    </submittedName>
</protein>
<evidence type="ECO:0000313" key="7">
    <source>
        <dbReference type="Proteomes" id="UP000283469"/>
    </source>
</evidence>
<dbReference type="AlphaFoldDB" id="A0A418YQ07"/>
<gene>
    <name evidence="6" type="ORF">D0Z70_15945</name>
</gene>
<keyword evidence="7" id="KW-1185">Reference proteome</keyword>
<dbReference type="GO" id="GO:0016846">
    <property type="term" value="F:carbon-sulfur lyase activity"/>
    <property type="evidence" value="ECO:0007669"/>
    <property type="project" value="InterPro"/>
</dbReference>
<evidence type="ECO:0000259" key="5">
    <source>
        <dbReference type="PROSITE" id="PS51891"/>
    </source>
</evidence>
<dbReference type="SUPFAM" id="SSF51316">
    <property type="entry name" value="Mss4-like"/>
    <property type="match status" value="1"/>
</dbReference>
<dbReference type="Proteomes" id="UP000283469">
    <property type="component" value="Unassembled WGS sequence"/>
</dbReference>
<sequence>MATGKCRCGAIRYEASGDPAHSAICHCADCRASSGAPMVGWALFQQDAVKIEGTPVAYQSSENVTRHFCGTCGTGLFYTNPAIFPGGIDIQTATLDDQSAFPPQAHIQLAEAPPWAATANDLPKFDRYPGE</sequence>
<comment type="caution">
    <text evidence="6">The sequence shown here is derived from an EMBL/GenBank/DDBJ whole genome shotgun (WGS) entry which is preliminary data.</text>
</comment>
<dbReference type="RefSeq" id="WP_119748210.1">
    <property type="nucleotide sequence ID" value="NZ_QVRA01000015.1"/>
</dbReference>
<dbReference type="OrthoDB" id="7186766at2"/>